<proteinExistence type="predicted"/>
<evidence type="ECO:0000256" key="1">
    <source>
        <dbReference type="SAM" id="Phobius"/>
    </source>
</evidence>
<comment type="caution">
    <text evidence="3">The sequence shown here is derived from an EMBL/GenBank/DDBJ whole genome shotgun (WGS) entry which is preliminary data.</text>
</comment>
<keyword evidence="1" id="KW-0472">Membrane</keyword>
<keyword evidence="1" id="KW-1133">Transmembrane helix</keyword>
<evidence type="ECO:0000313" key="3">
    <source>
        <dbReference type="EMBL" id="MFB2717194.1"/>
    </source>
</evidence>
<gene>
    <name evidence="3" type="ORF">ACE05E_17070</name>
</gene>
<feature type="transmembrane region" description="Helical" evidence="1">
    <location>
        <begin position="140"/>
        <end position="158"/>
    </location>
</feature>
<dbReference type="Pfam" id="PF02517">
    <property type="entry name" value="Rce1-like"/>
    <property type="match status" value="1"/>
</dbReference>
<dbReference type="EMBL" id="JBHFLD010000029">
    <property type="protein sequence ID" value="MFB2717194.1"/>
    <property type="molecule type" value="Genomic_DNA"/>
</dbReference>
<feature type="transmembrane region" description="Helical" evidence="1">
    <location>
        <begin position="45"/>
        <end position="65"/>
    </location>
</feature>
<protein>
    <submittedName>
        <fullName evidence="3">Type II CAAX prenyl endopeptidase Rce1 family protein</fullName>
    </submittedName>
</protein>
<organism evidence="3 4">
    <name type="scientific">Marinobacter shengliensis</name>
    <dbReference type="NCBI Taxonomy" id="1389223"/>
    <lineage>
        <taxon>Bacteria</taxon>
        <taxon>Pseudomonadati</taxon>
        <taxon>Pseudomonadota</taxon>
        <taxon>Gammaproteobacteria</taxon>
        <taxon>Pseudomonadales</taxon>
        <taxon>Marinobacteraceae</taxon>
        <taxon>Marinobacter</taxon>
    </lineage>
</organism>
<keyword evidence="1" id="KW-0812">Transmembrane</keyword>
<feature type="transmembrane region" description="Helical" evidence="1">
    <location>
        <begin position="200"/>
        <end position="220"/>
    </location>
</feature>
<dbReference type="RefSeq" id="WP_374815512.1">
    <property type="nucleotide sequence ID" value="NZ_JBHFLD010000029.1"/>
</dbReference>
<feature type="transmembrane region" description="Helical" evidence="1">
    <location>
        <begin position="86"/>
        <end position="109"/>
    </location>
</feature>
<accession>A0ABV4WAG8</accession>
<reference evidence="3 4" key="1">
    <citation type="submission" date="2024-09" db="EMBL/GenBank/DDBJ databases">
        <title>Draft genome sequences of 6 high pH adapted Marinobacter shengliensis sp. isolated from Mariana forearc serpentinite mud volcanoes.</title>
        <authorList>
            <person name="Elkassas S."/>
            <person name="Serres M."/>
            <person name="Michael N."/>
            <person name="Amina P."/>
            <person name="Teodora Z."/>
            <person name="Julie H."/>
        </authorList>
    </citation>
    <scope>NUCLEOTIDE SEQUENCE [LARGE SCALE GENOMIC DNA]</scope>
    <source>
        <strain evidence="3 4">EB4</strain>
    </source>
</reference>
<evidence type="ECO:0000313" key="4">
    <source>
        <dbReference type="Proteomes" id="UP001576762"/>
    </source>
</evidence>
<dbReference type="InterPro" id="IPR003675">
    <property type="entry name" value="Rce1/LyrA-like_dom"/>
</dbReference>
<evidence type="ECO:0000259" key="2">
    <source>
        <dbReference type="Pfam" id="PF02517"/>
    </source>
</evidence>
<feature type="transmembrane region" description="Helical" evidence="1">
    <location>
        <begin position="170"/>
        <end position="194"/>
    </location>
</feature>
<sequence length="243" mass="25254">MNWRLAFLVALVAIPGPIAIAWLALPMLIDTDNLAVPLQTLQIATAAQSIVLVALASGLGTFLSAKVGLRAPVIEALAKRGDCLSALAPQLIPGVIGGILGAAVIVGFYEFSPRALAALQTTDSIPLAARVLYGGITEEVLIRWGLMTTLVWLAWRVLQRGEGAPSSTVVWLGIGISALLFGVSHVPSVVAAVGSVPLTIVAYITLGNALFGLVAGILFWRYGLEAAITAHVIAHVIAYAIHG</sequence>
<feature type="domain" description="CAAX prenyl protease 2/Lysostaphin resistance protein A-like" evidence="2">
    <location>
        <begin position="127"/>
        <end position="235"/>
    </location>
</feature>
<dbReference type="Proteomes" id="UP001576762">
    <property type="component" value="Unassembled WGS sequence"/>
</dbReference>
<name>A0ABV4WAG8_9GAMM</name>
<keyword evidence="4" id="KW-1185">Reference proteome</keyword>